<keyword evidence="1" id="KW-0687">Ribonucleoprotein</keyword>
<evidence type="ECO:0000259" key="4">
    <source>
        <dbReference type="Pfam" id="PF17403"/>
    </source>
</evidence>
<dbReference type="GO" id="GO:0034456">
    <property type="term" value="C:UTP-C complex"/>
    <property type="evidence" value="ECO:0007669"/>
    <property type="project" value="TreeGrafter"/>
</dbReference>
<dbReference type="PANTHER" id="PTHR17972:SF0">
    <property type="entry name" value="NUCLEOLAR PROTEIN 6"/>
    <property type="match status" value="1"/>
</dbReference>
<feature type="domain" description="Dynamin stalk" evidence="3">
    <location>
        <begin position="484"/>
        <end position="595"/>
    </location>
</feature>
<dbReference type="Gene3D" id="1.20.120.1240">
    <property type="entry name" value="Dynamin, middle domain"/>
    <property type="match status" value="1"/>
</dbReference>
<evidence type="ECO:0000259" key="3">
    <source>
        <dbReference type="Pfam" id="PF01031"/>
    </source>
</evidence>
<dbReference type="PANTHER" id="PTHR17972">
    <property type="entry name" value="NUCLEOLAR RNA-ASSOCIATED PROTEIN"/>
    <property type="match status" value="1"/>
</dbReference>
<dbReference type="Pfam" id="PF17403">
    <property type="entry name" value="Nrap_D2"/>
    <property type="match status" value="1"/>
</dbReference>
<feature type="region of interest" description="Disordered" evidence="2">
    <location>
        <begin position="600"/>
        <end position="700"/>
    </location>
</feature>
<dbReference type="InterPro" id="IPR000375">
    <property type="entry name" value="Dynamin_stalk"/>
</dbReference>
<feature type="domain" description="Nrap protein" evidence="4">
    <location>
        <begin position="99"/>
        <end position="272"/>
    </location>
</feature>
<name>A0A4Y7PER6_9AGAM</name>
<dbReference type="Gene3D" id="1.10.1410.10">
    <property type="match status" value="1"/>
</dbReference>
<comment type="similarity">
    <text evidence="1">Belongs to the NRAP family.</text>
</comment>
<dbReference type="InterPro" id="IPR035367">
    <property type="entry name" value="Nrap_D2"/>
</dbReference>
<evidence type="ECO:0000259" key="5">
    <source>
        <dbReference type="Pfam" id="PF17404"/>
    </source>
</evidence>
<evidence type="ECO:0000256" key="1">
    <source>
        <dbReference type="RuleBase" id="RU364032"/>
    </source>
</evidence>
<keyword evidence="1" id="KW-0694">RNA-binding</keyword>
<dbReference type="Pfam" id="PF01031">
    <property type="entry name" value="Dynamin_M"/>
    <property type="match status" value="1"/>
</dbReference>
<dbReference type="Proteomes" id="UP000294933">
    <property type="component" value="Unassembled WGS sequence"/>
</dbReference>
<dbReference type="GO" id="GO:0032040">
    <property type="term" value="C:small-subunit processome"/>
    <property type="evidence" value="ECO:0007669"/>
    <property type="project" value="TreeGrafter"/>
</dbReference>
<organism evidence="6 7">
    <name type="scientific">Rickenella mellea</name>
    <dbReference type="NCBI Taxonomy" id="50990"/>
    <lineage>
        <taxon>Eukaryota</taxon>
        <taxon>Fungi</taxon>
        <taxon>Dikarya</taxon>
        <taxon>Basidiomycota</taxon>
        <taxon>Agaricomycotina</taxon>
        <taxon>Agaricomycetes</taxon>
        <taxon>Hymenochaetales</taxon>
        <taxon>Rickenellaceae</taxon>
        <taxon>Rickenella</taxon>
    </lineage>
</organism>
<gene>
    <name evidence="6" type="ORF">BD410DRAFT_868973</name>
</gene>
<dbReference type="Pfam" id="PF17404">
    <property type="entry name" value="Nrap_D3"/>
    <property type="match status" value="1"/>
</dbReference>
<keyword evidence="7" id="KW-1185">Reference proteome</keyword>
<dbReference type="GO" id="GO:0006364">
    <property type="term" value="P:rRNA processing"/>
    <property type="evidence" value="ECO:0007669"/>
    <property type="project" value="UniProtKB-KW"/>
</dbReference>
<dbReference type="AlphaFoldDB" id="A0A4Y7PER6"/>
<reference evidence="6 7" key="1">
    <citation type="submission" date="2018-06" db="EMBL/GenBank/DDBJ databases">
        <title>A transcriptomic atlas of mushroom development highlights an independent origin of complex multicellularity.</title>
        <authorList>
            <consortium name="DOE Joint Genome Institute"/>
            <person name="Krizsan K."/>
            <person name="Almasi E."/>
            <person name="Merenyi Z."/>
            <person name="Sahu N."/>
            <person name="Viragh M."/>
            <person name="Koszo T."/>
            <person name="Mondo S."/>
            <person name="Kiss B."/>
            <person name="Balint B."/>
            <person name="Kues U."/>
            <person name="Barry K."/>
            <person name="Hegedus J.C."/>
            <person name="Henrissat B."/>
            <person name="Johnson J."/>
            <person name="Lipzen A."/>
            <person name="Ohm R."/>
            <person name="Nagy I."/>
            <person name="Pangilinan J."/>
            <person name="Yan J."/>
            <person name="Xiong Y."/>
            <person name="Grigoriev I.V."/>
            <person name="Hibbett D.S."/>
            <person name="Nagy L.G."/>
        </authorList>
    </citation>
    <scope>NUCLEOTIDE SEQUENCE [LARGE SCALE GENOMIC DNA]</scope>
    <source>
        <strain evidence="6 7">SZMC22713</strain>
    </source>
</reference>
<accession>A0A4Y7PER6</accession>
<dbReference type="InterPro" id="IPR005554">
    <property type="entry name" value="NOL6/Upt22"/>
</dbReference>
<feature type="domain" description="Nrap protein" evidence="5">
    <location>
        <begin position="278"/>
        <end position="426"/>
    </location>
</feature>
<keyword evidence="1" id="KW-0539">Nucleus</keyword>
<dbReference type="OrthoDB" id="5061070at2759"/>
<evidence type="ECO:0000313" key="6">
    <source>
        <dbReference type="EMBL" id="TDL13857.1"/>
    </source>
</evidence>
<feature type="compositionally biased region" description="Polar residues" evidence="2">
    <location>
        <begin position="636"/>
        <end position="659"/>
    </location>
</feature>
<proteinExistence type="inferred from homology"/>
<dbReference type="GO" id="GO:0003723">
    <property type="term" value="F:RNA binding"/>
    <property type="evidence" value="ECO:0007669"/>
    <property type="project" value="UniProtKB-KW"/>
</dbReference>
<keyword evidence="1" id="KW-0698">rRNA processing</keyword>
<sequence length="817" mass="88848">MTAVLSATDALRRDRIMSSHDDNQIKYAQYANVCLSQLFILASRPLARFCMYNLQPVSITTTQPIEPPPTPLYNSALLKCTTPRLHLLHTHALIQEVPSFTNALTLLRVWANQRGYNGDYIASENARTGSVARAFLAGWAGRGPWWAALLGVLVNGEEPISDSGRKGAKRKLVARGLSSYQLFRAALDFLSRHEWSSQPVFARTKDSKHRYPPAEYQRYHDAVFVDASSSANLLAGMPLSSLDLLRHDAKVTLDVLGDGISAIDPFAEAFLNDQRDMVTRFDVVLSVDIANAKIHNQYHKALDWGSENSFVINSVCSVLWRALTNRAKAIGLFIQPSETRPVSQANPPPPPSSIIHIGLILDPANAHRLVDHGPALTDANTESDSHEVKVFRELWGKKSELRRFKDGRIQESVVWDVQSSDARAIPTLTCSESKTLATLPNTDSQGVLVLRLMTQLADFGSSIDGTSLDIPTKELSAGARIYYDIRTAIQNSTSPRVGLFVPEAAFDLLVKLQIKLLEAPSLWCVELVHDELVKMCHNCASAELQRFPRLHAQIIEIVSELLRGWLAPTSEYVQTLFAIRAAYINTNHLPFIAGSATAPRNAIPPRPSSPEPINCRHSPFADCEDDSSNGGEGDSHSVSSTIHDRSNASTPNVATTRQTRMQHRQSVTHRRSSSQTPPSSAHRHDSQGKQSSGQPGTSLQHTTCESFLTYFFGQNDVGSGPGGRKGSSSITDGVGSATGMGSSAESGIVPSGRDVAQSPTPMGLMAGKRGADGNSGGSLCIASPPLFSNLSMDSLFNVNVLGALLLHLPQLILQAIL</sequence>
<dbReference type="EMBL" id="ML170446">
    <property type="protein sequence ID" value="TDL13857.1"/>
    <property type="molecule type" value="Genomic_DNA"/>
</dbReference>
<dbReference type="STRING" id="50990.A0A4Y7PER6"/>
<feature type="compositionally biased region" description="Polar residues" evidence="2">
    <location>
        <begin position="688"/>
        <end position="700"/>
    </location>
</feature>
<dbReference type="VEuPathDB" id="FungiDB:BD410DRAFT_868973"/>
<comment type="subcellular location">
    <subcellularLocation>
        <location evidence="1">Nucleus</location>
        <location evidence="1">Nucleolus</location>
    </subcellularLocation>
</comment>
<evidence type="ECO:0000313" key="7">
    <source>
        <dbReference type="Proteomes" id="UP000294933"/>
    </source>
</evidence>
<dbReference type="GO" id="GO:0032545">
    <property type="term" value="C:CURI complex"/>
    <property type="evidence" value="ECO:0007669"/>
    <property type="project" value="TreeGrafter"/>
</dbReference>
<feature type="compositionally biased region" description="Basic residues" evidence="2">
    <location>
        <begin position="660"/>
        <end position="672"/>
    </location>
</feature>
<protein>
    <recommendedName>
        <fullName evidence="1">U3 small nucleolar RNA-associated protein 22</fullName>
    </recommendedName>
</protein>
<feature type="region of interest" description="Disordered" evidence="2">
    <location>
        <begin position="719"/>
        <end position="759"/>
    </location>
</feature>
<evidence type="ECO:0000256" key="2">
    <source>
        <dbReference type="SAM" id="MobiDB-lite"/>
    </source>
</evidence>
<keyword evidence="1" id="KW-0690">Ribosome biogenesis</keyword>
<dbReference type="InterPro" id="IPR035368">
    <property type="entry name" value="Nrap_D3"/>
</dbReference>
<dbReference type="GO" id="GO:0006409">
    <property type="term" value="P:tRNA export from nucleus"/>
    <property type="evidence" value="ECO:0007669"/>
    <property type="project" value="TreeGrafter"/>
</dbReference>